<protein>
    <submittedName>
        <fullName evidence="1">Uncharacterized protein</fullName>
    </submittedName>
</protein>
<dbReference type="Proteomes" id="UP000676853">
    <property type="component" value="Unassembled WGS sequence"/>
</dbReference>
<comment type="caution">
    <text evidence="1">The sequence shown here is derived from an EMBL/GenBank/DDBJ whole genome shotgun (WGS) entry which is preliminary data.</text>
</comment>
<accession>A0ABS5NIT5</accession>
<proteinExistence type="predicted"/>
<gene>
    <name evidence="1" type="ORF">KFZ73_23555</name>
</gene>
<dbReference type="RefSeq" id="WP_126198551.1">
    <property type="nucleotide sequence ID" value="NZ_CP085954.1"/>
</dbReference>
<name>A0ABS5NIT5_TSUPA</name>
<dbReference type="EMBL" id="JAGXOE010000122">
    <property type="protein sequence ID" value="MBS4104201.1"/>
    <property type="molecule type" value="Genomic_DNA"/>
</dbReference>
<sequence length="149" mass="15829">MEVPNGVSKLSLDSAIDVHNPSAVAAYADVTVVAKVTDRLDVAMKYGMPWTRWAIECAKALKGLPEGCAKLVDVVQQGGVVGGKLTMFEGDNVVNSGGYYILACRKEESGRLVVIPVGGTVAVSSADFDSIKVGREPSNSVREIVQLYR</sequence>
<evidence type="ECO:0000313" key="1">
    <source>
        <dbReference type="EMBL" id="MBS4104201.1"/>
    </source>
</evidence>
<reference evidence="1 2" key="1">
    <citation type="submission" date="2021-04" db="EMBL/GenBank/DDBJ databases">
        <title>Whole genome sequence analysis of a thiophenic sulfur metabolizing bacteria.</title>
        <authorList>
            <person name="Akhtar N."/>
            <person name="Akram J."/>
            <person name="Aslam A."/>
        </authorList>
    </citation>
    <scope>NUCLEOTIDE SEQUENCE [LARGE SCALE GENOMIC DNA]</scope>
    <source>
        <strain evidence="1 2">3OW</strain>
    </source>
</reference>
<evidence type="ECO:0000313" key="2">
    <source>
        <dbReference type="Proteomes" id="UP000676853"/>
    </source>
</evidence>
<organism evidence="1 2">
    <name type="scientific">Tsukamurella paurometabola</name>
    <name type="common">Corynebacterium paurometabolum</name>
    <dbReference type="NCBI Taxonomy" id="2061"/>
    <lineage>
        <taxon>Bacteria</taxon>
        <taxon>Bacillati</taxon>
        <taxon>Actinomycetota</taxon>
        <taxon>Actinomycetes</taxon>
        <taxon>Mycobacteriales</taxon>
        <taxon>Tsukamurellaceae</taxon>
        <taxon>Tsukamurella</taxon>
    </lineage>
</organism>
<keyword evidence="2" id="KW-1185">Reference proteome</keyword>